<dbReference type="PANTHER" id="PTHR48111:SF4">
    <property type="entry name" value="DNA-BINDING DUAL TRANSCRIPTIONAL REGULATOR OMPR"/>
    <property type="match status" value="1"/>
</dbReference>
<dbReference type="PANTHER" id="PTHR48111">
    <property type="entry name" value="REGULATOR OF RPOS"/>
    <property type="match status" value="1"/>
</dbReference>
<sequence length="173" mass="19221">MRAVEANRDVPVGAAEAERGDDVLTVTIRLKLGPGGCEEDIDRLAALLAFLGGDPRPVPPSARGPGLHLRIDPRARAVYRDRTEIVLTRREYDLLLCLAQNPRQVFTRRQLLDQVWGQPYTSPRSVDVHIRRLRAKIGTDVPVVTTLRGVGYRLGADCAVEIVEDPVWVWPNG</sequence>
<gene>
    <name evidence="7" type="ORF">ENC19_26055</name>
</gene>
<evidence type="ECO:0000259" key="6">
    <source>
        <dbReference type="PROSITE" id="PS51755"/>
    </source>
</evidence>
<dbReference type="Proteomes" id="UP000478148">
    <property type="component" value="Unassembled WGS sequence"/>
</dbReference>
<dbReference type="PROSITE" id="PS51755">
    <property type="entry name" value="OMPR_PHOB"/>
    <property type="match status" value="1"/>
</dbReference>
<keyword evidence="1" id="KW-0597">Phosphoprotein</keyword>
<feature type="DNA-binding region" description="OmpR/PhoB-type" evidence="5">
    <location>
        <begin position="59"/>
        <end position="156"/>
    </location>
</feature>
<proteinExistence type="predicted"/>
<dbReference type="InterPro" id="IPR039420">
    <property type="entry name" value="WalR-like"/>
</dbReference>
<evidence type="ECO:0000256" key="4">
    <source>
        <dbReference type="ARBA" id="ARBA00023163"/>
    </source>
</evidence>
<dbReference type="AlphaFoldDB" id="A0A6M1LCF3"/>
<evidence type="ECO:0000256" key="2">
    <source>
        <dbReference type="ARBA" id="ARBA00023015"/>
    </source>
</evidence>
<keyword evidence="8" id="KW-1185">Reference proteome</keyword>
<feature type="domain" description="OmpR/PhoB-type" evidence="6">
    <location>
        <begin position="59"/>
        <end position="156"/>
    </location>
</feature>
<accession>A0A6M1LCF3</accession>
<dbReference type="InterPro" id="IPR036388">
    <property type="entry name" value="WH-like_DNA-bd_sf"/>
</dbReference>
<keyword evidence="3 5" id="KW-0238">DNA-binding</keyword>
<dbReference type="GO" id="GO:0005829">
    <property type="term" value="C:cytosol"/>
    <property type="evidence" value="ECO:0007669"/>
    <property type="project" value="TreeGrafter"/>
</dbReference>
<dbReference type="SUPFAM" id="SSF46894">
    <property type="entry name" value="C-terminal effector domain of the bipartite response regulators"/>
    <property type="match status" value="1"/>
</dbReference>
<dbReference type="GO" id="GO:0032993">
    <property type="term" value="C:protein-DNA complex"/>
    <property type="evidence" value="ECO:0007669"/>
    <property type="project" value="TreeGrafter"/>
</dbReference>
<protein>
    <submittedName>
        <fullName evidence="7">Winged helix-turn-helix transcriptional regulator</fullName>
    </submittedName>
</protein>
<dbReference type="SMART" id="SM00862">
    <property type="entry name" value="Trans_reg_C"/>
    <property type="match status" value="1"/>
</dbReference>
<evidence type="ECO:0000313" key="8">
    <source>
        <dbReference type="Proteomes" id="UP000478148"/>
    </source>
</evidence>
<dbReference type="GO" id="GO:0006355">
    <property type="term" value="P:regulation of DNA-templated transcription"/>
    <property type="evidence" value="ECO:0007669"/>
    <property type="project" value="InterPro"/>
</dbReference>
<comment type="caution">
    <text evidence="7">The sequence shown here is derived from an EMBL/GenBank/DDBJ whole genome shotgun (WGS) entry which is preliminary data.</text>
</comment>
<evidence type="ECO:0000256" key="5">
    <source>
        <dbReference type="PROSITE-ProRule" id="PRU01091"/>
    </source>
</evidence>
<keyword evidence="2" id="KW-0805">Transcription regulation</keyword>
<dbReference type="GO" id="GO:0000976">
    <property type="term" value="F:transcription cis-regulatory region binding"/>
    <property type="evidence" value="ECO:0007669"/>
    <property type="project" value="TreeGrafter"/>
</dbReference>
<evidence type="ECO:0000256" key="3">
    <source>
        <dbReference type="ARBA" id="ARBA00023125"/>
    </source>
</evidence>
<dbReference type="GO" id="GO:0000156">
    <property type="term" value="F:phosphorelay response regulator activity"/>
    <property type="evidence" value="ECO:0007669"/>
    <property type="project" value="TreeGrafter"/>
</dbReference>
<dbReference type="InterPro" id="IPR001867">
    <property type="entry name" value="OmpR/PhoB-type_DNA-bd"/>
</dbReference>
<evidence type="ECO:0000313" key="7">
    <source>
        <dbReference type="EMBL" id="NGM15851.1"/>
    </source>
</evidence>
<reference evidence="7 8" key="1">
    <citation type="submission" date="2020-02" db="EMBL/GenBank/DDBJ databases">
        <title>Draft Genome Sequence of Verrucosispora sp. Strain CWR15, Isolated from Gulf of Mexico Sponge.</title>
        <authorList>
            <person name="Kennedy S.J."/>
            <person name="Cella E."/>
            <person name="Azarian T."/>
            <person name="Baker B.J."/>
            <person name="Shaw L.N."/>
        </authorList>
    </citation>
    <scope>NUCLEOTIDE SEQUENCE [LARGE SCALE GENOMIC DNA]</scope>
    <source>
        <strain evidence="7 8">CWR15</strain>
    </source>
</reference>
<dbReference type="EMBL" id="SAIY01000011">
    <property type="protein sequence ID" value="NGM15851.1"/>
    <property type="molecule type" value="Genomic_DNA"/>
</dbReference>
<name>A0A6M1LCF3_9ACTN</name>
<dbReference type="CDD" id="cd00383">
    <property type="entry name" value="trans_reg_C"/>
    <property type="match status" value="1"/>
</dbReference>
<dbReference type="InterPro" id="IPR016032">
    <property type="entry name" value="Sig_transdc_resp-reg_C-effctor"/>
</dbReference>
<dbReference type="Pfam" id="PF00486">
    <property type="entry name" value="Trans_reg_C"/>
    <property type="match status" value="1"/>
</dbReference>
<organism evidence="7 8">
    <name type="scientific">Verrucosispora sioxanthis</name>
    <dbReference type="NCBI Taxonomy" id="2499994"/>
    <lineage>
        <taxon>Bacteria</taxon>
        <taxon>Bacillati</taxon>
        <taxon>Actinomycetota</taxon>
        <taxon>Actinomycetes</taxon>
        <taxon>Micromonosporales</taxon>
        <taxon>Micromonosporaceae</taxon>
        <taxon>Micromonospora</taxon>
    </lineage>
</organism>
<keyword evidence="4" id="KW-0804">Transcription</keyword>
<dbReference type="Gene3D" id="1.10.10.10">
    <property type="entry name" value="Winged helix-like DNA-binding domain superfamily/Winged helix DNA-binding domain"/>
    <property type="match status" value="1"/>
</dbReference>
<evidence type="ECO:0000256" key="1">
    <source>
        <dbReference type="ARBA" id="ARBA00022553"/>
    </source>
</evidence>